<evidence type="ECO:0000313" key="3">
    <source>
        <dbReference type="EMBL" id="WAR24311.1"/>
    </source>
</evidence>
<gene>
    <name evidence="3" type="ORF">MAR_037980</name>
</gene>
<reference evidence="3" key="1">
    <citation type="submission" date="2022-11" db="EMBL/GenBank/DDBJ databases">
        <title>Centuries of genome instability and evolution in soft-shell clam transmissible cancer (bioRxiv).</title>
        <authorList>
            <person name="Hart S.F.M."/>
            <person name="Yonemitsu M.A."/>
            <person name="Giersch R.M."/>
            <person name="Beal B.F."/>
            <person name="Arriagada G."/>
            <person name="Davis B.W."/>
            <person name="Ostrander E.A."/>
            <person name="Goff S.P."/>
            <person name="Metzger M.J."/>
        </authorList>
    </citation>
    <scope>NUCLEOTIDE SEQUENCE</scope>
    <source>
        <strain evidence="3">MELC-2E11</strain>
        <tissue evidence="3">Siphon/mantle</tissue>
    </source>
</reference>
<name>A0ABY7FYX4_MYAAR</name>
<proteinExistence type="predicted"/>
<feature type="compositionally biased region" description="Basic and acidic residues" evidence="2">
    <location>
        <begin position="636"/>
        <end position="660"/>
    </location>
</feature>
<dbReference type="Proteomes" id="UP001164746">
    <property type="component" value="Chromosome 13"/>
</dbReference>
<dbReference type="EMBL" id="CP111024">
    <property type="protein sequence ID" value="WAR24311.1"/>
    <property type="molecule type" value="Genomic_DNA"/>
</dbReference>
<sequence>MASSKVVKVDDVHGPPQNAAFMGFERSRTNQSLSTDFLAFGTDSSYLPTTSRIDDGSGLYDEETTEEAHDKVFPLPENWPKIPQIFRRRSCELTMATSPCVNKAVSHLELLQNVIEDWSKEKVYEIQSRQASARASAKDVRFEGKGLRSASTRASSASALSVTGQGLTAPQKVEIVEPAMPYLGAEDAVDEVMTLLARLENDRQETENALEREKDRVIRLSNKIDHHRQRRMKELPEVVQREHEESIVDLNEMQWHVAYSSRNESRIKERVEIAEVLNNRLKEDIDFVKKHIPLVEEKLELELEAMSKIRNAQNETNQELDNTRNRQEKTEAKSGEAYQKAEKERGHIKKELDTVREALASINEDLSESKMTYNAYIHQINDITQQLKDNEQELKVLEVKVENAKVAEEMQAAKVAEINTKIVDAEFENARLDSENTQLQAQLNTKKRQYSNTINELEQIMRARDSKLRQVELKNKEVEMEVQDFEDKKKECKRQKDMDEKNVKRIYKEMQKIQMQLSVTIDEFNRVAAINSTIRDQLISEQEKTHKMEESLKMTADSLKRQVKDEVHTKSVMTARISSDKQEIQKSRGDIRQKKNKAAKVADEVVTAVNTVREKVEKLRSAKENKNRKKSNLSAQREETVKQMEESERKFDERKNQLEPHHKHLSDDLLNVSRRMDHIEWKSEMMNNKMGDMDKSQGMIDRLLVNTKIALETIGGQLVELDLQIQAAQKIEDDLKMQLNARIRDSQQGHRKLMDERKIKLRELEEQKVSSMKMNKELASMYRTLQNNQMVVKDKYINNFGDRVKMENSIKDVRELQALQLRMQGAMTEYYKLRGLYNTSELSRMEDMSIKNSEKVSELQGNMDTALKNITEFLQTQMTGEAIKKTAWDNLQKNEQRRAAREMRREARAMKLKSTSTVTVAS</sequence>
<dbReference type="PANTHER" id="PTHR35088">
    <property type="entry name" value="COILED-COIL DOMAIN-CONTAINING PROTEIN 178"/>
    <property type="match status" value="1"/>
</dbReference>
<dbReference type="InterPro" id="IPR038826">
    <property type="entry name" value="CCDC178"/>
</dbReference>
<feature type="coiled-coil region" evidence="1">
    <location>
        <begin position="185"/>
        <end position="230"/>
    </location>
</feature>
<accession>A0ABY7FYX4</accession>
<organism evidence="3 4">
    <name type="scientific">Mya arenaria</name>
    <name type="common">Soft-shell clam</name>
    <dbReference type="NCBI Taxonomy" id="6604"/>
    <lineage>
        <taxon>Eukaryota</taxon>
        <taxon>Metazoa</taxon>
        <taxon>Spiralia</taxon>
        <taxon>Lophotrochozoa</taxon>
        <taxon>Mollusca</taxon>
        <taxon>Bivalvia</taxon>
        <taxon>Autobranchia</taxon>
        <taxon>Heteroconchia</taxon>
        <taxon>Euheterodonta</taxon>
        <taxon>Imparidentia</taxon>
        <taxon>Neoheterodontei</taxon>
        <taxon>Myida</taxon>
        <taxon>Myoidea</taxon>
        <taxon>Myidae</taxon>
        <taxon>Mya</taxon>
    </lineage>
</organism>
<feature type="compositionally biased region" description="Polar residues" evidence="2">
    <location>
        <begin position="310"/>
        <end position="320"/>
    </location>
</feature>
<keyword evidence="4" id="KW-1185">Reference proteome</keyword>
<evidence type="ECO:0000256" key="2">
    <source>
        <dbReference type="SAM" id="MobiDB-lite"/>
    </source>
</evidence>
<feature type="region of interest" description="Disordered" evidence="2">
    <location>
        <begin position="619"/>
        <end position="663"/>
    </location>
</feature>
<dbReference type="PANTHER" id="PTHR35088:SF1">
    <property type="entry name" value="COILED-COIL DOMAIN-CONTAINING PROTEIN 178"/>
    <property type="match status" value="1"/>
</dbReference>
<evidence type="ECO:0000256" key="1">
    <source>
        <dbReference type="SAM" id="Coils"/>
    </source>
</evidence>
<evidence type="ECO:0000313" key="4">
    <source>
        <dbReference type="Proteomes" id="UP001164746"/>
    </source>
</evidence>
<keyword evidence="1" id="KW-0175">Coiled coil</keyword>
<feature type="compositionally biased region" description="Basic and acidic residues" evidence="2">
    <location>
        <begin position="321"/>
        <end position="346"/>
    </location>
</feature>
<protein>
    <submittedName>
        <fullName evidence="3">CC178-like protein</fullName>
    </submittedName>
</protein>
<feature type="region of interest" description="Disordered" evidence="2">
    <location>
        <begin position="310"/>
        <end position="346"/>
    </location>
</feature>